<dbReference type="InterPro" id="IPR015300">
    <property type="entry name" value="DNA-bd_pseudobarrel_sf"/>
</dbReference>
<dbReference type="Pfam" id="PF02362">
    <property type="entry name" value="B3"/>
    <property type="match status" value="2"/>
</dbReference>
<dbReference type="CDD" id="cd10017">
    <property type="entry name" value="B3_DNA"/>
    <property type="match status" value="3"/>
</dbReference>
<evidence type="ECO:0000259" key="7">
    <source>
        <dbReference type="PROSITE" id="PS50863"/>
    </source>
</evidence>
<keyword evidence="4" id="KW-0804">Transcription</keyword>
<feature type="domain" description="TF-B3" evidence="7">
    <location>
        <begin position="580"/>
        <end position="677"/>
    </location>
</feature>
<keyword evidence="9" id="KW-1185">Reference proteome</keyword>
<keyword evidence="3" id="KW-0238">DNA-binding</keyword>
<protein>
    <recommendedName>
        <fullName evidence="7">TF-B3 domain-containing protein</fullName>
    </recommendedName>
</protein>
<dbReference type="GO" id="GO:0003677">
    <property type="term" value="F:DNA binding"/>
    <property type="evidence" value="ECO:0007669"/>
    <property type="project" value="UniProtKB-KW"/>
</dbReference>
<comment type="subcellular location">
    <subcellularLocation>
        <location evidence="1">Nucleus</location>
    </subcellularLocation>
</comment>
<evidence type="ECO:0000256" key="2">
    <source>
        <dbReference type="ARBA" id="ARBA00023015"/>
    </source>
</evidence>
<dbReference type="SMART" id="SM01019">
    <property type="entry name" value="B3"/>
    <property type="match status" value="2"/>
</dbReference>
<comment type="caution">
    <text evidence="8">The sequence shown here is derived from an EMBL/GenBank/DDBJ whole genome shotgun (WGS) entry which is preliminary data.</text>
</comment>
<dbReference type="InterPro" id="IPR044837">
    <property type="entry name" value="REM16-like"/>
</dbReference>
<evidence type="ECO:0000256" key="1">
    <source>
        <dbReference type="ARBA" id="ARBA00004123"/>
    </source>
</evidence>
<dbReference type="SUPFAM" id="SSF101936">
    <property type="entry name" value="DNA-binding pseudobarrel domain"/>
    <property type="match status" value="3"/>
</dbReference>
<reference evidence="8" key="1">
    <citation type="submission" date="2019-09" db="EMBL/GenBank/DDBJ databases">
        <title>Draft genome information of white flower Hibiscus syriacus.</title>
        <authorList>
            <person name="Kim Y.-M."/>
        </authorList>
    </citation>
    <scope>NUCLEOTIDE SEQUENCE [LARGE SCALE GENOMIC DNA]</scope>
    <source>
        <strain evidence="8">YM2019G1</strain>
    </source>
</reference>
<feature type="region of interest" description="Disordered" evidence="6">
    <location>
        <begin position="31"/>
        <end position="51"/>
    </location>
</feature>
<dbReference type="GO" id="GO:0005634">
    <property type="term" value="C:nucleus"/>
    <property type="evidence" value="ECO:0007669"/>
    <property type="project" value="UniProtKB-SubCell"/>
</dbReference>
<feature type="domain" description="TF-B3" evidence="7">
    <location>
        <begin position="396"/>
        <end position="462"/>
    </location>
</feature>
<evidence type="ECO:0000256" key="6">
    <source>
        <dbReference type="SAM" id="MobiDB-lite"/>
    </source>
</evidence>
<organism evidence="8 9">
    <name type="scientific">Hibiscus syriacus</name>
    <name type="common">Rose of Sharon</name>
    <dbReference type="NCBI Taxonomy" id="106335"/>
    <lineage>
        <taxon>Eukaryota</taxon>
        <taxon>Viridiplantae</taxon>
        <taxon>Streptophyta</taxon>
        <taxon>Embryophyta</taxon>
        <taxon>Tracheophyta</taxon>
        <taxon>Spermatophyta</taxon>
        <taxon>Magnoliopsida</taxon>
        <taxon>eudicotyledons</taxon>
        <taxon>Gunneridae</taxon>
        <taxon>Pentapetalae</taxon>
        <taxon>rosids</taxon>
        <taxon>malvids</taxon>
        <taxon>Malvales</taxon>
        <taxon>Malvaceae</taxon>
        <taxon>Malvoideae</taxon>
        <taxon>Hibiscus</taxon>
    </lineage>
</organism>
<evidence type="ECO:0000256" key="3">
    <source>
        <dbReference type="ARBA" id="ARBA00023125"/>
    </source>
</evidence>
<evidence type="ECO:0000313" key="9">
    <source>
        <dbReference type="Proteomes" id="UP000436088"/>
    </source>
</evidence>
<evidence type="ECO:0000256" key="5">
    <source>
        <dbReference type="ARBA" id="ARBA00023242"/>
    </source>
</evidence>
<dbReference type="PANTHER" id="PTHR31391">
    <property type="entry name" value="B3 DOMAIN-CONTAINING PROTEIN OS11G0197600-RELATED"/>
    <property type="match status" value="1"/>
</dbReference>
<keyword evidence="5" id="KW-0539">Nucleus</keyword>
<dbReference type="Proteomes" id="UP000436088">
    <property type="component" value="Unassembled WGS sequence"/>
</dbReference>
<dbReference type="EMBL" id="VEPZ02001024">
    <property type="protein sequence ID" value="KAE8701230.1"/>
    <property type="molecule type" value="Genomic_DNA"/>
</dbReference>
<evidence type="ECO:0000256" key="4">
    <source>
        <dbReference type="ARBA" id="ARBA00023163"/>
    </source>
</evidence>
<dbReference type="Gene3D" id="2.40.330.10">
    <property type="entry name" value="DNA-binding pseudobarrel domain"/>
    <property type="match status" value="4"/>
</dbReference>
<proteinExistence type="predicted"/>
<name>A0A6A3A9X0_HIBSY</name>
<keyword evidence="2" id="KW-0805">Transcription regulation</keyword>
<gene>
    <name evidence="8" type="ORF">F3Y22_tig00110548pilonHSYRG00576</name>
</gene>
<dbReference type="PROSITE" id="PS50863">
    <property type="entry name" value="B3"/>
    <property type="match status" value="2"/>
</dbReference>
<accession>A0A6A3A9X0</accession>
<dbReference type="AlphaFoldDB" id="A0A6A3A9X0"/>
<dbReference type="PANTHER" id="PTHR31391:SF106">
    <property type="entry name" value="B3 DOMAIN-CONTAINING PROTEIN OS01G0723500"/>
    <property type="match status" value="1"/>
</dbReference>
<sequence>MEINCQVTLSLRSQVVQYGSASEIEYAYTRTEDDDGDVSASRKRKEKSDLPCPLLQKKMRTDSPCKPGTGSKFENLSSPISIDDLNSGKIKPGVGGISVCQRVKMVSICSQKLTATEKGQAIQIAAVLKRTENPVFMVFMQPSSVRYNCHMAIPSDFAGNFLTKRKADKRVCCGVKTRSSVSETNTDCQHARCSSSSAEFKDSELEKHKKSMDFQNLRKEFEGKSKCSAEHYNGGESASAFKSANPSFSVVMQPSYVLTSGSLNKPCQFAERYFKKSGEITLKVSDGRIWIMNYRRNVTVSRERKEKSRLPCSLPRKKMRIDSLNQPGRNLELQILSSGISSEHSKSTRQGVKTDQFLSCSQKLTDPEKERAIRVASAFTKQYCKSSFHGGLKCNLTLCNSGGKTWPMTYYRNAENKNGSAQLYGGWRVFVEDNHLKVGDICVFELIKHTEILTKVSIYPVDENAVKACRQQGEFEYSAKHENGGNQVDYDMFVYLFDDVSGNNFNLEISSSSTSPHESKPSKINGNLKKVEKSSGKLDVTAERSVKTETFSCLQHLTATEKAYAAQIASSWKSTGNPVFIVVMIPSSLSNRYRMGIPSDFAWEYLTMLKCNLTLSNSAEKIWPVKYRRNAGNTILQAEFYGGWHAFAEDNHLGVGDISVFELIKQPEILMKGLQPQITSFPVATKQRTARLWPLKTPP</sequence>
<dbReference type="InterPro" id="IPR003340">
    <property type="entry name" value="B3_DNA-bd"/>
</dbReference>
<evidence type="ECO:0000313" key="8">
    <source>
        <dbReference type="EMBL" id="KAE8701230.1"/>
    </source>
</evidence>